<name>A0A1I7K7L8_9BACL</name>
<dbReference type="PANTHER" id="PTHR38451:SF1">
    <property type="entry name" value="TRNA (ADENINE(22)-N(1))-METHYLTRANSFERASE"/>
    <property type="match status" value="1"/>
</dbReference>
<organism evidence="2 3">
    <name type="scientific">Alicyclobacillus macrosporangiidus</name>
    <dbReference type="NCBI Taxonomy" id="392015"/>
    <lineage>
        <taxon>Bacteria</taxon>
        <taxon>Bacillati</taxon>
        <taxon>Bacillota</taxon>
        <taxon>Bacilli</taxon>
        <taxon>Bacillales</taxon>
        <taxon>Alicyclobacillaceae</taxon>
        <taxon>Alicyclobacillus</taxon>
    </lineage>
</organism>
<keyword evidence="3" id="KW-1185">Reference proteome</keyword>
<keyword evidence="2" id="KW-0808">Transferase</keyword>
<dbReference type="SUPFAM" id="SSF53335">
    <property type="entry name" value="S-adenosyl-L-methionine-dependent methyltransferases"/>
    <property type="match status" value="1"/>
</dbReference>
<dbReference type="Gene3D" id="3.40.50.150">
    <property type="entry name" value="Vaccinia Virus protein VP39"/>
    <property type="match status" value="1"/>
</dbReference>
<dbReference type="GO" id="GO:0160105">
    <property type="term" value="F:tRNA (adenine(22)-N1)-methyltransferase activity"/>
    <property type="evidence" value="ECO:0007669"/>
    <property type="project" value="InterPro"/>
</dbReference>
<dbReference type="Proteomes" id="UP000183508">
    <property type="component" value="Unassembled WGS sequence"/>
</dbReference>
<keyword evidence="2" id="KW-0489">Methyltransferase</keyword>
<dbReference type="PANTHER" id="PTHR38451">
    <property type="entry name" value="TRNA (ADENINE(22)-N(1))-METHYLTRANSFERASE"/>
    <property type="match status" value="1"/>
</dbReference>
<dbReference type="GO" id="GO:0032259">
    <property type="term" value="P:methylation"/>
    <property type="evidence" value="ECO:0007669"/>
    <property type="project" value="UniProtKB-KW"/>
</dbReference>
<dbReference type="InterPro" id="IPR029063">
    <property type="entry name" value="SAM-dependent_MTases_sf"/>
</dbReference>
<sequence length="267" mass="29197">MPVSPKGLSARLSHVARFVPAGSRPVDVGTDHALLPISLVRSGQVPCAIACDVASGPVRAAKENVARFGLNHAISVRQGDGLAPVEPGEADVAVISGLGGWTVVGILHRAPDVLAAMQRVVIQPMNASGEVRRFMRRLGFGIWDEVLLEEDGRFYQVIAFDRAVCPDAGYLGWGPEEDWLCHEYGPYLLRRRSPATVRCVQEDRGRLMRVRERVANGTSDEAKARSAAVEEQIRAMDRWLAEEGDDEDAPSVYGARRDRHHEPDCAT</sequence>
<evidence type="ECO:0000256" key="1">
    <source>
        <dbReference type="SAM" id="MobiDB-lite"/>
    </source>
</evidence>
<evidence type="ECO:0000313" key="3">
    <source>
        <dbReference type="Proteomes" id="UP000183508"/>
    </source>
</evidence>
<dbReference type="EMBL" id="FPBV01000014">
    <property type="protein sequence ID" value="SFU93352.1"/>
    <property type="molecule type" value="Genomic_DNA"/>
</dbReference>
<dbReference type="PIRSF" id="PIRSF018637">
    <property type="entry name" value="TrmK"/>
    <property type="match status" value="1"/>
</dbReference>
<dbReference type="Pfam" id="PF12847">
    <property type="entry name" value="Methyltransf_18"/>
    <property type="match status" value="1"/>
</dbReference>
<proteinExistence type="predicted"/>
<dbReference type="AlphaFoldDB" id="A0A1I7K7L8"/>
<dbReference type="RefSeq" id="WP_074953615.1">
    <property type="nucleotide sequence ID" value="NZ_FPBV01000014.1"/>
</dbReference>
<protein>
    <submittedName>
        <fullName evidence="2">tRNA (Adenine22-N1)-methyltransferase</fullName>
    </submittedName>
</protein>
<gene>
    <name evidence="2" type="ORF">SAMN05421543_11425</name>
</gene>
<dbReference type="STRING" id="392015.SAMN05421543_11425"/>
<dbReference type="InterPro" id="IPR006901">
    <property type="entry name" value="TrmK"/>
</dbReference>
<evidence type="ECO:0000313" key="2">
    <source>
        <dbReference type="EMBL" id="SFU93352.1"/>
    </source>
</evidence>
<feature type="region of interest" description="Disordered" evidence="1">
    <location>
        <begin position="239"/>
        <end position="267"/>
    </location>
</feature>
<dbReference type="OrthoDB" id="5881184at2"/>
<reference evidence="3" key="1">
    <citation type="submission" date="2016-10" db="EMBL/GenBank/DDBJ databases">
        <authorList>
            <person name="Varghese N."/>
        </authorList>
    </citation>
    <scope>NUCLEOTIDE SEQUENCE [LARGE SCALE GENOMIC DNA]</scope>
    <source>
        <strain evidence="3">DSM 17980</strain>
    </source>
</reference>
<accession>A0A1I7K7L8</accession>